<dbReference type="EMBL" id="ML995950">
    <property type="protein sequence ID" value="KAF2763948.1"/>
    <property type="molecule type" value="Genomic_DNA"/>
</dbReference>
<protein>
    <submittedName>
        <fullName evidence="2">Uncharacterized protein</fullName>
    </submittedName>
</protein>
<reference evidence="2" key="1">
    <citation type="journal article" date="2020" name="Stud. Mycol.">
        <title>101 Dothideomycetes genomes: a test case for predicting lifestyles and emergence of pathogens.</title>
        <authorList>
            <person name="Haridas S."/>
            <person name="Albert R."/>
            <person name="Binder M."/>
            <person name="Bloem J."/>
            <person name="Labutti K."/>
            <person name="Salamov A."/>
            <person name="Andreopoulos B."/>
            <person name="Baker S."/>
            <person name="Barry K."/>
            <person name="Bills G."/>
            <person name="Bluhm B."/>
            <person name="Cannon C."/>
            <person name="Castanera R."/>
            <person name="Culley D."/>
            <person name="Daum C."/>
            <person name="Ezra D."/>
            <person name="Gonzalez J."/>
            <person name="Henrissat B."/>
            <person name="Kuo A."/>
            <person name="Liang C."/>
            <person name="Lipzen A."/>
            <person name="Lutzoni F."/>
            <person name="Magnuson J."/>
            <person name="Mondo S."/>
            <person name="Nolan M."/>
            <person name="Ohm R."/>
            <person name="Pangilinan J."/>
            <person name="Park H.-J."/>
            <person name="Ramirez L."/>
            <person name="Alfaro M."/>
            <person name="Sun H."/>
            <person name="Tritt A."/>
            <person name="Yoshinaga Y."/>
            <person name="Zwiers L.-H."/>
            <person name="Turgeon B."/>
            <person name="Goodwin S."/>
            <person name="Spatafora J."/>
            <person name="Crous P."/>
            <person name="Grigoriev I."/>
        </authorList>
    </citation>
    <scope>NUCLEOTIDE SEQUENCE</scope>
    <source>
        <strain evidence="2">CBS 116005</strain>
    </source>
</reference>
<name>A0A6G1KUV5_9PEZI</name>
<evidence type="ECO:0000313" key="2">
    <source>
        <dbReference type="EMBL" id="KAF2763948.1"/>
    </source>
</evidence>
<gene>
    <name evidence="2" type="ORF">EJ03DRAFT_332309</name>
</gene>
<proteinExistence type="predicted"/>
<organism evidence="2 3">
    <name type="scientific">Teratosphaeria nubilosa</name>
    <dbReference type="NCBI Taxonomy" id="161662"/>
    <lineage>
        <taxon>Eukaryota</taxon>
        <taxon>Fungi</taxon>
        <taxon>Dikarya</taxon>
        <taxon>Ascomycota</taxon>
        <taxon>Pezizomycotina</taxon>
        <taxon>Dothideomycetes</taxon>
        <taxon>Dothideomycetidae</taxon>
        <taxon>Mycosphaerellales</taxon>
        <taxon>Teratosphaeriaceae</taxon>
        <taxon>Teratosphaeria</taxon>
    </lineage>
</organism>
<keyword evidence="1" id="KW-0472">Membrane</keyword>
<keyword evidence="1" id="KW-0812">Transmembrane</keyword>
<dbReference type="AlphaFoldDB" id="A0A6G1KUV5"/>
<sequence length="158" mass="17827">MPAIHLRDEETTPSCANLPGQITLPRATFIAVITVCTLLTSLSVLHLTISTYRAFARRREAQQAKIWGRNTTYKHRISLMRKEIDQSYARQYSGCLVNVIENPEMGSDSPVELMMEERVWEAPAVPAAVSFNDDDGGRNSRKSLFFDHGVGLWSTRSR</sequence>
<evidence type="ECO:0000256" key="1">
    <source>
        <dbReference type="SAM" id="Phobius"/>
    </source>
</evidence>
<dbReference type="Proteomes" id="UP000799436">
    <property type="component" value="Unassembled WGS sequence"/>
</dbReference>
<evidence type="ECO:0000313" key="3">
    <source>
        <dbReference type="Proteomes" id="UP000799436"/>
    </source>
</evidence>
<keyword evidence="1" id="KW-1133">Transmembrane helix</keyword>
<dbReference type="OrthoDB" id="3641029at2759"/>
<accession>A0A6G1KUV5</accession>
<feature type="transmembrane region" description="Helical" evidence="1">
    <location>
        <begin position="27"/>
        <end position="49"/>
    </location>
</feature>
<keyword evidence="3" id="KW-1185">Reference proteome</keyword>